<dbReference type="EMBL" id="BOPF01000007">
    <property type="protein sequence ID" value="GIJ45587.1"/>
    <property type="molecule type" value="Genomic_DNA"/>
</dbReference>
<dbReference type="GO" id="GO:0005524">
    <property type="term" value="F:ATP binding"/>
    <property type="evidence" value="ECO:0007669"/>
    <property type="project" value="UniProtKB-KW"/>
</dbReference>
<dbReference type="GO" id="GO:0016887">
    <property type="term" value="F:ATP hydrolysis activity"/>
    <property type="evidence" value="ECO:0007669"/>
    <property type="project" value="InterPro"/>
</dbReference>
<keyword evidence="5" id="KW-1185">Reference proteome</keyword>
<dbReference type="PROSITE" id="PS50893">
    <property type="entry name" value="ABC_TRANSPORTER_2"/>
    <property type="match status" value="1"/>
</dbReference>
<keyword evidence="2 4" id="KW-0067">ATP-binding</keyword>
<sequence>MSDDVPRPAVLTHSFSVERHGRRVLHDVSFALPFGAVTALLGRNGAGKTTLLRAMAGLLPHRGTLEILGRPSGDEVRPRVGYVGQHAPLYRTLSVAETLRAGARLNPRWSAAHAKRLVDAAGLRRSARVGRLAPGQRMRLAVIMALAKRPDVLLLDEPFAPLDPVARTELAGTLMAEVAAEGTTVLLATHVVAEVDGMCDHVVLLGGGRVLLAGGIDEAVDGHRLAVGDDTDRAALAGADVVEVRPGSGGFTALVRTGPPPPAALTWQRPSLEELVLAYLREDSA</sequence>
<dbReference type="Gene3D" id="3.40.50.300">
    <property type="entry name" value="P-loop containing nucleotide triphosphate hydrolases"/>
    <property type="match status" value="1"/>
</dbReference>
<evidence type="ECO:0000256" key="2">
    <source>
        <dbReference type="ARBA" id="ARBA00022840"/>
    </source>
</evidence>
<feature type="domain" description="ABC transporter" evidence="3">
    <location>
        <begin position="10"/>
        <end position="232"/>
    </location>
</feature>
<dbReference type="CDD" id="cd03230">
    <property type="entry name" value="ABC_DR_subfamily_A"/>
    <property type="match status" value="1"/>
</dbReference>
<evidence type="ECO:0000256" key="1">
    <source>
        <dbReference type="ARBA" id="ARBA00022741"/>
    </source>
</evidence>
<dbReference type="SMART" id="SM00382">
    <property type="entry name" value="AAA"/>
    <property type="match status" value="1"/>
</dbReference>
<dbReference type="PROSITE" id="PS00211">
    <property type="entry name" value="ABC_TRANSPORTER_1"/>
    <property type="match status" value="1"/>
</dbReference>
<reference evidence="4" key="1">
    <citation type="submission" date="2021-01" db="EMBL/GenBank/DDBJ databases">
        <title>Whole genome shotgun sequence of Virgisporangium aliadipatigenens NBRC 105644.</title>
        <authorList>
            <person name="Komaki H."/>
            <person name="Tamura T."/>
        </authorList>
    </citation>
    <scope>NUCLEOTIDE SEQUENCE</scope>
    <source>
        <strain evidence="4">NBRC 105644</strain>
    </source>
</reference>
<proteinExistence type="predicted"/>
<dbReference type="PANTHER" id="PTHR43158">
    <property type="entry name" value="SKFA PEPTIDE EXPORT ATP-BINDING PROTEIN SKFE"/>
    <property type="match status" value="1"/>
</dbReference>
<dbReference type="InterPro" id="IPR003439">
    <property type="entry name" value="ABC_transporter-like_ATP-bd"/>
</dbReference>
<comment type="caution">
    <text evidence="4">The sequence shown here is derived from an EMBL/GenBank/DDBJ whole genome shotgun (WGS) entry which is preliminary data.</text>
</comment>
<dbReference type="Proteomes" id="UP000619260">
    <property type="component" value="Unassembled WGS sequence"/>
</dbReference>
<dbReference type="PANTHER" id="PTHR43158:SF2">
    <property type="entry name" value="SKFA PEPTIDE EXPORT ATP-BINDING PROTEIN SKFE"/>
    <property type="match status" value="1"/>
</dbReference>
<dbReference type="AlphaFoldDB" id="A0A8J3YJM2"/>
<dbReference type="InterPro" id="IPR027417">
    <property type="entry name" value="P-loop_NTPase"/>
</dbReference>
<dbReference type="SUPFAM" id="SSF52540">
    <property type="entry name" value="P-loop containing nucleoside triphosphate hydrolases"/>
    <property type="match status" value="1"/>
</dbReference>
<keyword evidence="1" id="KW-0547">Nucleotide-binding</keyword>
<evidence type="ECO:0000313" key="4">
    <source>
        <dbReference type="EMBL" id="GIJ45587.1"/>
    </source>
</evidence>
<gene>
    <name evidence="4" type="ORF">Val02_24730</name>
</gene>
<accession>A0A8J3YJM2</accession>
<evidence type="ECO:0000313" key="5">
    <source>
        <dbReference type="Proteomes" id="UP000619260"/>
    </source>
</evidence>
<evidence type="ECO:0000259" key="3">
    <source>
        <dbReference type="PROSITE" id="PS50893"/>
    </source>
</evidence>
<name>A0A8J3YJM2_9ACTN</name>
<dbReference type="InterPro" id="IPR017871">
    <property type="entry name" value="ABC_transporter-like_CS"/>
</dbReference>
<dbReference type="Pfam" id="PF00005">
    <property type="entry name" value="ABC_tran"/>
    <property type="match status" value="1"/>
</dbReference>
<dbReference type="InterPro" id="IPR003593">
    <property type="entry name" value="AAA+_ATPase"/>
</dbReference>
<organism evidence="4 5">
    <name type="scientific">Virgisporangium aliadipatigenens</name>
    <dbReference type="NCBI Taxonomy" id="741659"/>
    <lineage>
        <taxon>Bacteria</taxon>
        <taxon>Bacillati</taxon>
        <taxon>Actinomycetota</taxon>
        <taxon>Actinomycetes</taxon>
        <taxon>Micromonosporales</taxon>
        <taxon>Micromonosporaceae</taxon>
        <taxon>Virgisporangium</taxon>
    </lineage>
</organism>
<protein>
    <submittedName>
        <fullName evidence="4">ABC transporter ATP-binding protein</fullName>
    </submittedName>
</protein>
<dbReference type="RefSeq" id="WP_203899107.1">
    <property type="nucleotide sequence ID" value="NZ_BOPF01000007.1"/>
</dbReference>